<organism evidence="1 2">
    <name type="scientific">Bison bison bison</name>
    <name type="common">North American plains bison</name>
    <dbReference type="NCBI Taxonomy" id="43346"/>
    <lineage>
        <taxon>Eukaryota</taxon>
        <taxon>Metazoa</taxon>
        <taxon>Chordata</taxon>
        <taxon>Craniata</taxon>
        <taxon>Vertebrata</taxon>
        <taxon>Euteleostomi</taxon>
        <taxon>Mammalia</taxon>
        <taxon>Eutheria</taxon>
        <taxon>Laurasiatheria</taxon>
        <taxon>Artiodactyla</taxon>
        <taxon>Ruminantia</taxon>
        <taxon>Pecora</taxon>
        <taxon>Bovidae</taxon>
        <taxon>Bovinae</taxon>
        <taxon>Bison</taxon>
    </lineage>
</organism>
<dbReference type="PANTHER" id="PTHR16001:SF7">
    <property type="entry name" value="ECTO-NOX DISULFIDE-THIOL EXCHANGER 2"/>
    <property type="match status" value="1"/>
</dbReference>
<dbReference type="PANTHER" id="PTHR16001">
    <property type="entry name" value="ECTO-NOX DISULFIDE-THIOL EXCHANGER"/>
    <property type="match status" value="1"/>
</dbReference>
<dbReference type="GO" id="GO:0009897">
    <property type="term" value="C:external side of plasma membrane"/>
    <property type="evidence" value="ECO:0007669"/>
    <property type="project" value="InterPro"/>
</dbReference>
<dbReference type="GO" id="GO:0007624">
    <property type="term" value="P:ultradian rhythm"/>
    <property type="evidence" value="ECO:0007669"/>
    <property type="project" value="InterPro"/>
</dbReference>
<dbReference type="GO" id="GO:0016491">
    <property type="term" value="F:oxidoreductase activity"/>
    <property type="evidence" value="ECO:0007669"/>
    <property type="project" value="InterPro"/>
</dbReference>
<sequence length="136" mass="14503">MTLPMSDPAAWATAMNNLGMAPLGIAGQPILPDFDPALGMMTGIPPITPMMPGLGIVPPPIPPDMPVVKEIIHCKSCTLFPPNPSNTLLFLHTSQNVLVYQSFIICFGIKSPDKAISAYKVVASGREPSFGIEFKI</sequence>
<dbReference type="Proteomes" id="UP000515208">
    <property type="component" value="Unplaced"/>
</dbReference>
<keyword evidence="1" id="KW-1185">Reference proteome</keyword>
<reference evidence="2" key="1">
    <citation type="submission" date="2025-08" db="UniProtKB">
        <authorList>
            <consortium name="RefSeq"/>
        </authorList>
    </citation>
    <scope>IDENTIFICATION</scope>
    <source>
        <tissue evidence="2">Blood</tissue>
    </source>
</reference>
<protein>
    <submittedName>
        <fullName evidence="2">Ecto-NOX disulfide-thiol exchanger 2-like</fullName>
    </submittedName>
</protein>
<dbReference type="KEGG" id="bbis:104994803"/>
<accession>A0A6P3HW16</accession>
<dbReference type="AlphaFoldDB" id="A0A6P3HW16"/>
<proteinExistence type="predicted"/>
<dbReference type="RefSeq" id="XP_010846766.1">
    <property type="nucleotide sequence ID" value="XM_010848464.1"/>
</dbReference>
<evidence type="ECO:0000313" key="2">
    <source>
        <dbReference type="RefSeq" id="XP_010846766.1"/>
    </source>
</evidence>
<name>A0A6P3HW16_BISBB</name>
<gene>
    <name evidence="2" type="primary">LOC104994803</name>
</gene>
<dbReference type="InterPro" id="IPR038876">
    <property type="entry name" value="ENOX"/>
</dbReference>
<evidence type="ECO:0000313" key="1">
    <source>
        <dbReference type="Proteomes" id="UP000515208"/>
    </source>
</evidence>
<dbReference type="GeneID" id="104994803"/>